<protein>
    <submittedName>
        <fullName evidence="5">HxlR family transcriptional regulator</fullName>
    </submittedName>
</protein>
<evidence type="ECO:0000256" key="2">
    <source>
        <dbReference type="ARBA" id="ARBA00023125"/>
    </source>
</evidence>
<dbReference type="PANTHER" id="PTHR33204:SF38">
    <property type="entry name" value="HTH-TYPE TRANSCRIPTIONAL ACTIVATOR HXLR"/>
    <property type="match status" value="1"/>
</dbReference>
<feature type="domain" description="HTH hxlR-type" evidence="4">
    <location>
        <begin position="20"/>
        <end position="119"/>
    </location>
</feature>
<evidence type="ECO:0000256" key="3">
    <source>
        <dbReference type="ARBA" id="ARBA00023163"/>
    </source>
</evidence>
<dbReference type="InterPro" id="IPR036388">
    <property type="entry name" value="WH-like_DNA-bd_sf"/>
</dbReference>
<dbReference type="EMBL" id="AYYR01000015">
    <property type="protein sequence ID" value="KRM76947.1"/>
    <property type="molecule type" value="Genomic_DNA"/>
</dbReference>
<keyword evidence="2" id="KW-0238">DNA-binding</keyword>
<evidence type="ECO:0000313" key="6">
    <source>
        <dbReference type="Proteomes" id="UP000051845"/>
    </source>
</evidence>
<accession>A0A0R2BNY4</accession>
<organism evidence="5 6">
    <name type="scientific">Secundilactobacillus collinoides DSM 20515 = JCM 1123</name>
    <dbReference type="NCBI Taxonomy" id="1423733"/>
    <lineage>
        <taxon>Bacteria</taxon>
        <taxon>Bacillati</taxon>
        <taxon>Bacillota</taxon>
        <taxon>Bacilli</taxon>
        <taxon>Lactobacillales</taxon>
        <taxon>Lactobacillaceae</taxon>
        <taxon>Secundilactobacillus</taxon>
    </lineage>
</organism>
<gene>
    <name evidence="5" type="ORF">FC82_GL000743</name>
</gene>
<dbReference type="Pfam" id="PF01638">
    <property type="entry name" value="HxlR"/>
    <property type="match status" value="1"/>
</dbReference>
<evidence type="ECO:0000259" key="4">
    <source>
        <dbReference type="PROSITE" id="PS51118"/>
    </source>
</evidence>
<reference evidence="5 6" key="1">
    <citation type="journal article" date="2015" name="Genome Announc.">
        <title>Expanding the biotechnology potential of lactobacilli through comparative genomics of 213 strains and associated genera.</title>
        <authorList>
            <person name="Sun Z."/>
            <person name="Harris H.M."/>
            <person name="McCann A."/>
            <person name="Guo C."/>
            <person name="Argimon S."/>
            <person name="Zhang W."/>
            <person name="Yang X."/>
            <person name="Jeffery I.B."/>
            <person name="Cooney J.C."/>
            <person name="Kagawa T.F."/>
            <person name="Liu W."/>
            <person name="Song Y."/>
            <person name="Salvetti E."/>
            <person name="Wrobel A."/>
            <person name="Rasinkangas P."/>
            <person name="Parkhill J."/>
            <person name="Rea M.C."/>
            <person name="O'Sullivan O."/>
            <person name="Ritari J."/>
            <person name="Douillard F.P."/>
            <person name="Paul Ross R."/>
            <person name="Yang R."/>
            <person name="Briner A.E."/>
            <person name="Felis G.E."/>
            <person name="de Vos W.M."/>
            <person name="Barrangou R."/>
            <person name="Klaenhammer T.R."/>
            <person name="Caufield P.W."/>
            <person name="Cui Y."/>
            <person name="Zhang H."/>
            <person name="O'Toole P.W."/>
        </authorList>
    </citation>
    <scope>NUCLEOTIDE SEQUENCE [LARGE SCALE GENOMIC DNA]</scope>
    <source>
        <strain evidence="5 6">DSM 20515</strain>
    </source>
</reference>
<dbReference type="PANTHER" id="PTHR33204">
    <property type="entry name" value="TRANSCRIPTIONAL REGULATOR, MARR FAMILY"/>
    <property type="match status" value="1"/>
</dbReference>
<dbReference type="Gene3D" id="1.10.10.10">
    <property type="entry name" value="Winged helix-like DNA-binding domain superfamily/Winged helix DNA-binding domain"/>
    <property type="match status" value="1"/>
</dbReference>
<dbReference type="InterPro" id="IPR036390">
    <property type="entry name" value="WH_DNA-bd_sf"/>
</dbReference>
<keyword evidence="3" id="KW-0804">Transcription</keyword>
<dbReference type="SUPFAM" id="SSF46785">
    <property type="entry name" value="Winged helix' DNA-binding domain"/>
    <property type="match status" value="1"/>
</dbReference>
<name>A0A0R2BNY4_SECCO</name>
<evidence type="ECO:0000313" key="5">
    <source>
        <dbReference type="EMBL" id="KRM76947.1"/>
    </source>
</evidence>
<dbReference type="STRING" id="33960.TY91_00070"/>
<keyword evidence="1" id="KW-0805">Transcription regulation</keyword>
<comment type="caution">
    <text evidence="5">The sequence shown here is derived from an EMBL/GenBank/DDBJ whole genome shotgun (WGS) entry which is preliminary data.</text>
</comment>
<dbReference type="InterPro" id="IPR002577">
    <property type="entry name" value="HTH_HxlR"/>
</dbReference>
<dbReference type="PROSITE" id="PS51118">
    <property type="entry name" value="HTH_HXLR"/>
    <property type="match status" value="1"/>
</dbReference>
<dbReference type="PATRIC" id="fig|1423733.4.peg.775"/>
<proteinExistence type="predicted"/>
<dbReference type="GO" id="GO:0003677">
    <property type="term" value="F:DNA binding"/>
    <property type="evidence" value="ECO:0007669"/>
    <property type="project" value="UniProtKB-KW"/>
</dbReference>
<dbReference type="Proteomes" id="UP000051845">
    <property type="component" value="Unassembled WGS sequence"/>
</dbReference>
<dbReference type="AlphaFoldDB" id="A0A0R2BNY4"/>
<dbReference type="RefSeq" id="WP_054761727.1">
    <property type="nucleotide sequence ID" value="NZ_AYYR01000015.1"/>
</dbReference>
<evidence type="ECO:0000256" key="1">
    <source>
        <dbReference type="ARBA" id="ARBA00023015"/>
    </source>
</evidence>
<sequence>MTDLVRNEVQEKLINGVFNCPKEFTLSMFSGKWKINIIYHLGKEGAYYFSEIERLLPAASHKELSEKLKELAADGLVKRTEVKDQRIKVSYSLTPLGESLLPIVNAMYDWGTKRLRELKLDDKATFGLGEVKRPASEK</sequence>